<accession>A0AAV4HCV8</accession>
<keyword evidence="3" id="KW-1185">Reference proteome</keyword>
<proteinExistence type="predicted"/>
<evidence type="ECO:0000256" key="1">
    <source>
        <dbReference type="SAM" id="MobiDB-lite"/>
    </source>
</evidence>
<evidence type="ECO:0000313" key="3">
    <source>
        <dbReference type="Proteomes" id="UP000762676"/>
    </source>
</evidence>
<organism evidence="2 3">
    <name type="scientific">Elysia marginata</name>
    <dbReference type="NCBI Taxonomy" id="1093978"/>
    <lineage>
        <taxon>Eukaryota</taxon>
        <taxon>Metazoa</taxon>
        <taxon>Spiralia</taxon>
        <taxon>Lophotrochozoa</taxon>
        <taxon>Mollusca</taxon>
        <taxon>Gastropoda</taxon>
        <taxon>Heterobranchia</taxon>
        <taxon>Euthyneura</taxon>
        <taxon>Panpulmonata</taxon>
        <taxon>Sacoglossa</taxon>
        <taxon>Placobranchoidea</taxon>
        <taxon>Plakobranchidae</taxon>
        <taxon>Elysia</taxon>
    </lineage>
</organism>
<sequence>MSSLHLFLVEPGGKKSPKSASGWLPCRPAVTRLTTATPNPAERDASRGNLVPGPCPEVSHGERCLAQLALAGSHTGRPTTGHCAR</sequence>
<comment type="caution">
    <text evidence="2">The sequence shown here is derived from an EMBL/GenBank/DDBJ whole genome shotgun (WGS) entry which is preliminary data.</text>
</comment>
<dbReference type="EMBL" id="BMAT01012562">
    <property type="protein sequence ID" value="GFR94650.1"/>
    <property type="molecule type" value="Genomic_DNA"/>
</dbReference>
<feature type="region of interest" description="Disordered" evidence="1">
    <location>
        <begin position="35"/>
        <end position="54"/>
    </location>
</feature>
<protein>
    <submittedName>
        <fullName evidence="2">Uncharacterized protein</fullName>
    </submittedName>
</protein>
<dbReference type="Proteomes" id="UP000762676">
    <property type="component" value="Unassembled WGS sequence"/>
</dbReference>
<evidence type="ECO:0000313" key="2">
    <source>
        <dbReference type="EMBL" id="GFR94650.1"/>
    </source>
</evidence>
<name>A0AAV4HCV8_9GAST</name>
<dbReference type="AlphaFoldDB" id="A0AAV4HCV8"/>
<gene>
    <name evidence="2" type="ORF">ElyMa_006255000</name>
</gene>
<reference evidence="2 3" key="1">
    <citation type="journal article" date="2021" name="Elife">
        <title>Chloroplast acquisition without the gene transfer in kleptoplastic sea slugs, Plakobranchus ocellatus.</title>
        <authorList>
            <person name="Maeda T."/>
            <person name="Takahashi S."/>
            <person name="Yoshida T."/>
            <person name="Shimamura S."/>
            <person name="Takaki Y."/>
            <person name="Nagai Y."/>
            <person name="Toyoda A."/>
            <person name="Suzuki Y."/>
            <person name="Arimoto A."/>
            <person name="Ishii H."/>
            <person name="Satoh N."/>
            <person name="Nishiyama T."/>
            <person name="Hasebe M."/>
            <person name="Maruyama T."/>
            <person name="Minagawa J."/>
            <person name="Obokata J."/>
            <person name="Shigenobu S."/>
        </authorList>
    </citation>
    <scope>NUCLEOTIDE SEQUENCE [LARGE SCALE GENOMIC DNA]</scope>
</reference>
<feature type="region of interest" description="Disordered" evidence="1">
    <location>
        <begin position="1"/>
        <end position="25"/>
    </location>
</feature>